<keyword evidence="5 9" id="KW-0229">DNA integration</keyword>
<dbReference type="Gene3D" id="1.10.150.130">
    <property type="match status" value="1"/>
</dbReference>
<dbReference type="Proteomes" id="UP000008957">
    <property type="component" value="Chromosome"/>
</dbReference>
<feature type="active site" evidence="9">
    <location>
        <position position="169"/>
    </location>
</feature>
<evidence type="ECO:0000256" key="3">
    <source>
        <dbReference type="ARBA" id="ARBA00022618"/>
    </source>
</evidence>
<evidence type="ECO:0000259" key="10">
    <source>
        <dbReference type="PROSITE" id="PS51898"/>
    </source>
</evidence>
<dbReference type="InterPro" id="IPR013762">
    <property type="entry name" value="Integrase-like_cat_sf"/>
</dbReference>
<keyword evidence="3 9" id="KW-0132">Cell division</keyword>
<dbReference type="GO" id="GO:0007059">
    <property type="term" value="P:chromosome segregation"/>
    <property type="evidence" value="ECO:0007669"/>
    <property type="project" value="UniProtKB-UniRule"/>
</dbReference>
<accession>A0AB94IWT8</accession>
<protein>
    <recommendedName>
        <fullName evidence="9">Tyrosine recombinase XerC</fullName>
    </recommendedName>
</protein>
<dbReference type="GO" id="GO:0003677">
    <property type="term" value="F:DNA binding"/>
    <property type="evidence" value="ECO:0007669"/>
    <property type="project" value="UniProtKB-UniRule"/>
</dbReference>
<feature type="domain" description="Tyr recombinase" evidence="10">
    <location>
        <begin position="106"/>
        <end position="295"/>
    </location>
</feature>
<sequence length="308" mass="33929">MMDHLIDAFMASVQNRSQSEHTLVNYASDLRQFAEYLEGCGASEVRSVEAPILRAYLRALFGWGYAKATVARKLSSLRSFFAFLKERGVLERDPARNLRGPGAPRRIPRALSEEVVERLFAAAGESEEALRDTAILEVLYGCGLRVSELTGLRWEDVDLDERWLIILGKGSKERRVPFGRCAQRALTALRGEQALGPFVFVGHEGAGSPGREGRRGRTGQKPVTVRTVHRVVTALAARAGLEGVTPHVLRHSCATHLLEHGASLKFVQEFLGHESLATTQIYLTVSASWMKESYAAAHPRAHVGTDEG</sequence>
<dbReference type="InterPro" id="IPR004107">
    <property type="entry name" value="Integrase_SAM-like_N"/>
</dbReference>
<dbReference type="GO" id="GO:0005737">
    <property type="term" value="C:cytoplasm"/>
    <property type="evidence" value="ECO:0007669"/>
    <property type="project" value="UniProtKB-SubCell"/>
</dbReference>
<dbReference type="PROSITE" id="PS51898">
    <property type="entry name" value="TYR_RECOMBINASE"/>
    <property type="match status" value="1"/>
</dbReference>
<proteinExistence type="inferred from homology"/>
<name>A0AB94IWT8_9BACT</name>
<evidence type="ECO:0000256" key="5">
    <source>
        <dbReference type="ARBA" id="ARBA00022908"/>
    </source>
</evidence>
<gene>
    <name evidence="9" type="primary">xerC</name>
    <name evidence="12" type="ORF">SY1_10180</name>
</gene>
<dbReference type="HAMAP" id="MF_01808">
    <property type="entry name" value="Recomb_XerC_XerD"/>
    <property type="match status" value="1"/>
</dbReference>
<keyword evidence="13" id="KW-1185">Reference proteome</keyword>
<dbReference type="InterPro" id="IPR023009">
    <property type="entry name" value="Tyrosine_recombinase_XerC/XerD"/>
</dbReference>
<dbReference type="PROSITE" id="PS51900">
    <property type="entry name" value="CB"/>
    <property type="match status" value="1"/>
</dbReference>
<keyword evidence="6 9" id="KW-0238">DNA-binding</keyword>
<evidence type="ECO:0000256" key="7">
    <source>
        <dbReference type="ARBA" id="ARBA00023172"/>
    </source>
</evidence>
<feature type="active site" evidence="9">
    <location>
        <position position="273"/>
    </location>
</feature>
<dbReference type="SUPFAM" id="SSF56349">
    <property type="entry name" value="DNA breaking-rejoining enzymes"/>
    <property type="match status" value="1"/>
</dbReference>
<evidence type="ECO:0000256" key="2">
    <source>
        <dbReference type="ARBA" id="ARBA00022490"/>
    </source>
</evidence>
<evidence type="ECO:0000313" key="13">
    <source>
        <dbReference type="Proteomes" id="UP000008957"/>
    </source>
</evidence>
<evidence type="ECO:0000313" key="12">
    <source>
        <dbReference type="EMBL" id="CBL28250.1"/>
    </source>
</evidence>
<feature type="active site" description="O-(3'-phospho-DNA)-tyrosine intermediate" evidence="9">
    <location>
        <position position="282"/>
    </location>
</feature>
<dbReference type="KEGG" id="sbr:SY1_10180"/>
<evidence type="ECO:0000256" key="1">
    <source>
        <dbReference type="ARBA" id="ARBA00004496"/>
    </source>
</evidence>
<reference evidence="12 13" key="2">
    <citation type="submission" date="2010-03" db="EMBL/GenBank/DDBJ databases">
        <authorList>
            <person name="Pajon A."/>
        </authorList>
    </citation>
    <scope>NUCLEOTIDE SEQUENCE [LARGE SCALE GENOMIC DNA]</scope>
    <source>
        <strain evidence="12 13">SGP1</strain>
    </source>
</reference>
<dbReference type="EMBL" id="FP929056">
    <property type="protein sequence ID" value="CBL28250.1"/>
    <property type="molecule type" value="Genomic_DNA"/>
</dbReference>
<feature type="domain" description="Core-binding (CB)" evidence="11">
    <location>
        <begin position="1"/>
        <end position="85"/>
    </location>
</feature>
<feature type="active site" evidence="9">
    <location>
        <position position="145"/>
    </location>
</feature>
<dbReference type="GO" id="GO:0051301">
    <property type="term" value="P:cell division"/>
    <property type="evidence" value="ECO:0007669"/>
    <property type="project" value="UniProtKB-KW"/>
</dbReference>
<comment type="subunit">
    <text evidence="9">Forms a cyclic heterotetrameric complex composed of two molecules of XerC and two molecules of XerD.</text>
</comment>
<dbReference type="InterPro" id="IPR050090">
    <property type="entry name" value="Tyrosine_recombinase_XerCD"/>
</dbReference>
<organism evidence="12 13">
    <name type="scientific">Fretibacterium fastidiosum</name>
    <dbReference type="NCBI Taxonomy" id="651822"/>
    <lineage>
        <taxon>Bacteria</taxon>
        <taxon>Thermotogati</taxon>
        <taxon>Synergistota</taxon>
        <taxon>Synergistia</taxon>
        <taxon>Synergistales</taxon>
        <taxon>Aminobacteriaceae</taxon>
        <taxon>Fretibacterium</taxon>
    </lineage>
</organism>
<reference evidence="13" key="1">
    <citation type="submission" date="2010-03" db="EMBL/GenBank/DDBJ databases">
        <title>The genome sequence of Synergistetes sp. SGP1.</title>
        <authorList>
            <consortium name="metaHIT consortium -- http://www.metahit.eu/"/>
            <person name="Pajon A."/>
            <person name="Turner K."/>
            <person name="Parkhill J."/>
            <person name="Wade W."/>
            <person name="Vartoukian S."/>
        </authorList>
    </citation>
    <scope>NUCLEOTIDE SEQUENCE [LARGE SCALE GENOMIC DNA]</scope>
    <source>
        <strain evidence="13">SGP1</strain>
    </source>
</reference>
<feature type="active site" evidence="9">
    <location>
        <position position="250"/>
    </location>
</feature>
<evidence type="ECO:0000259" key="11">
    <source>
        <dbReference type="PROSITE" id="PS51900"/>
    </source>
</evidence>
<dbReference type="Pfam" id="PF00589">
    <property type="entry name" value="Phage_integrase"/>
    <property type="match status" value="1"/>
</dbReference>
<dbReference type="PANTHER" id="PTHR30349:SF41">
    <property type="entry name" value="INTEGRASE_RECOMBINASE PROTEIN MJ0367-RELATED"/>
    <property type="match status" value="1"/>
</dbReference>
<dbReference type="GO" id="GO:0006313">
    <property type="term" value="P:DNA transposition"/>
    <property type="evidence" value="ECO:0007669"/>
    <property type="project" value="UniProtKB-UniRule"/>
</dbReference>
<dbReference type="InterPro" id="IPR011010">
    <property type="entry name" value="DNA_brk_join_enz"/>
</dbReference>
<evidence type="ECO:0000256" key="9">
    <source>
        <dbReference type="HAMAP-Rule" id="MF_01808"/>
    </source>
</evidence>
<comment type="subcellular location">
    <subcellularLocation>
        <location evidence="1 9">Cytoplasm</location>
    </subcellularLocation>
</comment>
<dbReference type="GO" id="GO:0009037">
    <property type="term" value="F:tyrosine-based site-specific recombinase activity"/>
    <property type="evidence" value="ECO:0007669"/>
    <property type="project" value="UniProtKB-UniRule"/>
</dbReference>
<dbReference type="Pfam" id="PF02899">
    <property type="entry name" value="Phage_int_SAM_1"/>
    <property type="match status" value="1"/>
</dbReference>
<feature type="active site" evidence="9">
    <location>
        <position position="247"/>
    </location>
</feature>
<keyword evidence="8 9" id="KW-0131">Cell cycle</keyword>
<keyword evidence="2 9" id="KW-0963">Cytoplasm</keyword>
<evidence type="ECO:0000256" key="6">
    <source>
        <dbReference type="ARBA" id="ARBA00023125"/>
    </source>
</evidence>
<comment type="function">
    <text evidence="9">Site-specific tyrosine recombinase, which acts by catalyzing the cutting and rejoining of the recombining DNA molecules. The XerC-XerD complex is essential to convert dimers of the bacterial chromosome into monomers to permit their segregation at cell division. It also contributes to the segregational stability of plasmids.</text>
</comment>
<dbReference type="InterPro" id="IPR044068">
    <property type="entry name" value="CB"/>
</dbReference>
<dbReference type="PANTHER" id="PTHR30349">
    <property type="entry name" value="PHAGE INTEGRASE-RELATED"/>
    <property type="match status" value="1"/>
</dbReference>
<dbReference type="AlphaFoldDB" id="A0AB94IWT8"/>
<keyword evidence="7 9" id="KW-0233">DNA recombination</keyword>
<evidence type="ECO:0000256" key="8">
    <source>
        <dbReference type="ARBA" id="ARBA00023306"/>
    </source>
</evidence>
<dbReference type="InterPro" id="IPR002104">
    <property type="entry name" value="Integrase_catalytic"/>
</dbReference>
<dbReference type="Gene3D" id="1.10.443.10">
    <property type="entry name" value="Intergrase catalytic core"/>
    <property type="match status" value="1"/>
</dbReference>
<dbReference type="InterPro" id="IPR010998">
    <property type="entry name" value="Integrase_recombinase_N"/>
</dbReference>
<evidence type="ECO:0000256" key="4">
    <source>
        <dbReference type="ARBA" id="ARBA00022829"/>
    </source>
</evidence>
<comment type="similarity">
    <text evidence="9">Belongs to the 'phage' integrase family. XerC subfamily.</text>
</comment>
<keyword evidence="4 9" id="KW-0159">Chromosome partition</keyword>